<dbReference type="GO" id="GO:0042802">
    <property type="term" value="F:identical protein binding"/>
    <property type="evidence" value="ECO:0007669"/>
    <property type="project" value="UniProtKB-ARBA"/>
</dbReference>
<evidence type="ECO:0000259" key="17">
    <source>
        <dbReference type="PROSITE" id="PS51747"/>
    </source>
</evidence>
<comment type="caution">
    <text evidence="18">The sequence shown here is derived from an EMBL/GenBank/DDBJ whole genome shotgun (WGS) entry which is preliminary data.</text>
</comment>
<evidence type="ECO:0000313" key="19">
    <source>
        <dbReference type="Proteomes" id="UP000654993"/>
    </source>
</evidence>
<dbReference type="GO" id="GO:0055086">
    <property type="term" value="P:nucleobase-containing small molecule metabolic process"/>
    <property type="evidence" value="ECO:0007669"/>
    <property type="project" value="UniProtKB-ARBA"/>
</dbReference>
<dbReference type="PROSITE" id="PS00903">
    <property type="entry name" value="CYT_DCMP_DEAMINASES_1"/>
    <property type="match status" value="1"/>
</dbReference>
<dbReference type="PANTHER" id="PTHR11644:SF2">
    <property type="entry name" value="CYTIDINE DEAMINASE"/>
    <property type="match status" value="1"/>
</dbReference>
<reference evidence="18" key="1">
    <citation type="submission" date="2020-08" db="EMBL/GenBank/DDBJ databases">
        <authorList>
            <person name="Uke A."/>
            <person name="Chhe C."/>
            <person name="Baramee S."/>
            <person name="Kosugi A."/>
        </authorList>
    </citation>
    <scope>NUCLEOTIDE SEQUENCE</scope>
    <source>
        <strain evidence="18">DA-C8</strain>
    </source>
</reference>
<feature type="active site" description="Proton donor" evidence="12">
    <location>
        <position position="67"/>
    </location>
</feature>
<evidence type="ECO:0000256" key="3">
    <source>
        <dbReference type="ARBA" id="ARBA00006576"/>
    </source>
</evidence>
<evidence type="ECO:0000256" key="8">
    <source>
        <dbReference type="ARBA" id="ARBA00022833"/>
    </source>
</evidence>
<keyword evidence="19" id="KW-1185">Reference proteome</keyword>
<evidence type="ECO:0000313" key="18">
    <source>
        <dbReference type="EMBL" id="GFR37417.1"/>
    </source>
</evidence>
<evidence type="ECO:0000256" key="13">
    <source>
        <dbReference type="PIRSR" id="PIRSR606262-2"/>
    </source>
</evidence>
<comment type="catalytic activity">
    <reaction evidence="11 15">
        <text>cytidine + H2O + H(+) = uridine + NH4(+)</text>
        <dbReference type="Rhea" id="RHEA:16069"/>
        <dbReference type="ChEBI" id="CHEBI:15377"/>
        <dbReference type="ChEBI" id="CHEBI:15378"/>
        <dbReference type="ChEBI" id="CHEBI:16704"/>
        <dbReference type="ChEBI" id="CHEBI:17562"/>
        <dbReference type="ChEBI" id="CHEBI:28938"/>
        <dbReference type="EC" id="3.5.4.5"/>
    </reaction>
</comment>
<feature type="domain" description="CMP/dCMP-type deaminase" evidence="17">
    <location>
        <begin position="13"/>
        <end position="142"/>
    </location>
</feature>
<dbReference type="EMBL" id="BMAQ01000005">
    <property type="protein sequence ID" value="GFR37417.1"/>
    <property type="molecule type" value="Genomic_DNA"/>
</dbReference>
<dbReference type="AlphaFoldDB" id="A0A916VEN9"/>
<feature type="binding site" evidence="13">
    <location>
        <begin position="54"/>
        <end position="60"/>
    </location>
    <ligand>
        <name>substrate</name>
    </ligand>
</feature>
<dbReference type="Proteomes" id="UP000654993">
    <property type="component" value="Unassembled WGS sequence"/>
</dbReference>
<comment type="cofactor">
    <cofactor evidence="1 14 15">
        <name>Zn(2+)</name>
        <dbReference type="ChEBI" id="CHEBI:29105"/>
    </cofactor>
</comment>
<dbReference type="GO" id="GO:0004126">
    <property type="term" value="F:cytidine deaminase activity"/>
    <property type="evidence" value="ECO:0007669"/>
    <property type="project" value="UniProtKB-UniRule"/>
</dbReference>
<evidence type="ECO:0000256" key="9">
    <source>
        <dbReference type="ARBA" id="ARBA00032005"/>
    </source>
</evidence>
<evidence type="ECO:0000256" key="16">
    <source>
        <dbReference type="SAM" id="MobiDB-lite"/>
    </source>
</evidence>
<reference evidence="18" key="2">
    <citation type="journal article" date="2021" name="Data Brief">
        <title>Draft genome sequence data of the facultative, thermophilic, xylanolytic bacterium Paenibacillus sp. strain DA-C8.</title>
        <authorList>
            <person name="Chhe C."/>
            <person name="Uke A."/>
            <person name="Baramee S."/>
            <person name="Ungkulpasvich U."/>
            <person name="Tachaapaikoon C."/>
            <person name="Pason P."/>
            <person name="Waeonukul R."/>
            <person name="Ratanakhanokchai K."/>
            <person name="Kosugi A."/>
        </authorList>
    </citation>
    <scope>NUCLEOTIDE SEQUENCE</scope>
    <source>
        <strain evidence="18">DA-C8</strain>
    </source>
</reference>
<evidence type="ECO:0000256" key="14">
    <source>
        <dbReference type="PIRSR" id="PIRSR606262-3"/>
    </source>
</evidence>
<comment type="function">
    <text evidence="2 15">This enzyme scavenges exogenous and endogenous cytidine and 2'-deoxycytidine for UMP synthesis.</text>
</comment>
<dbReference type="Pfam" id="PF00383">
    <property type="entry name" value="dCMP_cyt_deam_1"/>
    <property type="match status" value="1"/>
</dbReference>
<comment type="catalytic activity">
    <reaction evidence="10 15">
        <text>2'-deoxycytidine + H2O + H(+) = 2'-deoxyuridine + NH4(+)</text>
        <dbReference type="Rhea" id="RHEA:13433"/>
        <dbReference type="ChEBI" id="CHEBI:15377"/>
        <dbReference type="ChEBI" id="CHEBI:15378"/>
        <dbReference type="ChEBI" id="CHEBI:15698"/>
        <dbReference type="ChEBI" id="CHEBI:16450"/>
        <dbReference type="ChEBI" id="CHEBI:28938"/>
        <dbReference type="EC" id="3.5.4.5"/>
    </reaction>
</comment>
<dbReference type="PANTHER" id="PTHR11644">
    <property type="entry name" value="CYTIDINE DEAMINASE"/>
    <property type="match status" value="1"/>
</dbReference>
<evidence type="ECO:0000256" key="10">
    <source>
        <dbReference type="ARBA" id="ARBA00049252"/>
    </source>
</evidence>
<keyword evidence="7 15" id="KW-0378">Hydrolase</keyword>
<evidence type="ECO:0000256" key="5">
    <source>
        <dbReference type="ARBA" id="ARBA00018266"/>
    </source>
</evidence>
<dbReference type="FunFam" id="3.40.140.10:FF:000008">
    <property type="entry name" value="Cytidine deaminase"/>
    <property type="match status" value="1"/>
</dbReference>
<gene>
    <name evidence="18" type="primary">cdd</name>
    <name evidence="18" type="ORF">PRECH8_07130</name>
</gene>
<dbReference type="InterPro" id="IPR002125">
    <property type="entry name" value="CMP_dCMP_dom"/>
</dbReference>
<dbReference type="GO" id="GO:0005829">
    <property type="term" value="C:cytosol"/>
    <property type="evidence" value="ECO:0007669"/>
    <property type="project" value="TreeGrafter"/>
</dbReference>
<dbReference type="SUPFAM" id="SSF53927">
    <property type="entry name" value="Cytidine deaminase-like"/>
    <property type="match status" value="1"/>
</dbReference>
<accession>A0A916VEN9</accession>
<dbReference type="InterPro" id="IPR016192">
    <property type="entry name" value="APOBEC/CMP_deaminase_Zn-bd"/>
</dbReference>
<dbReference type="EC" id="3.5.4.5" evidence="4 15"/>
<feature type="binding site" evidence="14">
    <location>
        <position position="100"/>
    </location>
    <ligand>
        <name>Zn(2+)</name>
        <dbReference type="ChEBI" id="CHEBI:29105"/>
        <note>catalytic</note>
    </ligand>
</feature>
<dbReference type="PROSITE" id="PS51747">
    <property type="entry name" value="CYT_DCMP_DEAMINASES_2"/>
    <property type="match status" value="1"/>
</dbReference>
<organism evidence="18 19">
    <name type="scientific">Insulibacter thermoxylanivorax</name>
    <dbReference type="NCBI Taxonomy" id="2749268"/>
    <lineage>
        <taxon>Bacteria</taxon>
        <taxon>Bacillati</taxon>
        <taxon>Bacillota</taxon>
        <taxon>Bacilli</taxon>
        <taxon>Bacillales</taxon>
        <taxon>Paenibacillaceae</taxon>
        <taxon>Insulibacter</taxon>
    </lineage>
</organism>
<evidence type="ECO:0000256" key="11">
    <source>
        <dbReference type="ARBA" id="ARBA00049558"/>
    </source>
</evidence>
<dbReference type="InterPro" id="IPR050202">
    <property type="entry name" value="Cyt/Deoxycyt_deaminase"/>
</dbReference>
<protein>
    <recommendedName>
        <fullName evidence="5 15">Cytidine deaminase</fullName>
        <ecNumber evidence="4 15">3.5.4.5</ecNumber>
    </recommendedName>
    <alternativeName>
        <fullName evidence="9 15">Cytidine aminohydrolase</fullName>
    </alternativeName>
</protein>
<dbReference type="InterPro" id="IPR006262">
    <property type="entry name" value="Cyt_deam_tetra"/>
</dbReference>
<keyword evidence="8 14" id="KW-0862">Zinc</keyword>
<keyword evidence="6 14" id="KW-0479">Metal-binding</keyword>
<feature type="binding site" evidence="14">
    <location>
        <position position="65"/>
    </location>
    <ligand>
        <name>Zn(2+)</name>
        <dbReference type="ChEBI" id="CHEBI:29105"/>
        <note>catalytic</note>
    </ligand>
</feature>
<dbReference type="CDD" id="cd01283">
    <property type="entry name" value="cytidine_deaminase"/>
    <property type="match status" value="1"/>
</dbReference>
<proteinExistence type="inferred from homology"/>
<comment type="similarity">
    <text evidence="3 15">Belongs to the cytidine and deoxycytidylate deaminase family.</text>
</comment>
<evidence type="ECO:0000256" key="15">
    <source>
        <dbReference type="RuleBase" id="RU364006"/>
    </source>
</evidence>
<dbReference type="Gene3D" id="3.40.140.10">
    <property type="entry name" value="Cytidine Deaminase, domain 2"/>
    <property type="match status" value="1"/>
</dbReference>
<evidence type="ECO:0000256" key="12">
    <source>
        <dbReference type="PIRSR" id="PIRSR606262-1"/>
    </source>
</evidence>
<feature type="binding site" evidence="14">
    <location>
        <position position="103"/>
    </location>
    <ligand>
        <name>Zn(2+)</name>
        <dbReference type="ChEBI" id="CHEBI:29105"/>
        <note>catalytic</note>
    </ligand>
</feature>
<evidence type="ECO:0000256" key="6">
    <source>
        <dbReference type="ARBA" id="ARBA00022723"/>
    </source>
</evidence>
<dbReference type="GO" id="GO:0072527">
    <property type="term" value="P:pyrimidine-containing compound metabolic process"/>
    <property type="evidence" value="ECO:0007669"/>
    <property type="project" value="UniProtKB-ARBA"/>
</dbReference>
<dbReference type="NCBIfam" id="TIGR01354">
    <property type="entry name" value="cyt_deam_tetra"/>
    <property type="match status" value="1"/>
</dbReference>
<name>A0A916VEN9_9BACL</name>
<evidence type="ECO:0000256" key="2">
    <source>
        <dbReference type="ARBA" id="ARBA00003949"/>
    </source>
</evidence>
<dbReference type="GO" id="GO:0008270">
    <property type="term" value="F:zinc ion binding"/>
    <property type="evidence" value="ECO:0007669"/>
    <property type="project" value="UniProtKB-UniRule"/>
</dbReference>
<dbReference type="NCBIfam" id="NF004064">
    <property type="entry name" value="PRK05578.1"/>
    <property type="match status" value="1"/>
</dbReference>
<sequence>MLGMVIDQASLSEIERLVLQHAGQAREHAYVPYSKFQVGAAVLAEDGQIYGGCNIENAAYGSTNCAERSALYHAVSRGMKPGTFRMLAVIGETERPITPCGACRQVIAELCPPEMPVILANLQGQVMRTTVSALLPGAFTSQALESGNRDEDHEPSSKDRMRSEGETL</sequence>
<feature type="region of interest" description="Disordered" evidence="16">
    <location>
        <begin position="142"/>
        <end position="168"/>
    </location>
</feature>
<dbReference type="InterPro" id="IPR016193">
    <property type="entry name" value="Cytidine_deaminase-like"/>
</dbReference>
<evidence type="ECO:0000256" key="7">
    <source>
        <dbReference type="ARBA" id="ARBA00022801"/>
    </source>
</evidence>
<evidence type="ECO:0000256" key="1">
    <source>
        <dbReference type="ARBA" id="ARBA00001947"/>
    </source>
</evidence>
<feature type="compositionally biased region" description="Basic and acidic residues" evidence="16">
    <location>
        <begin position="147"/>
        <end position="168"/>
    </location>
</feature>
<evidence type="ECO:0000256" key="4">
    <source>
        <dbReference type="ARBA" id="ARBA00012783"/>
    </source>
</evidence>